<dbReference type="PANTHER" id="PTHR37312:SF1">
    <property type="entry name" value="MEMBRANE-BOUND ACYLTRANSFERASE YKRP-RELATED"/>
    <property type="match status" value="1"/>
</dbReference>
<feature type="transmembrane region" description="Helical" evidence="2">
    <location>
        <begin position="272"/>
        <end position="297"/>
    </location>
</feature>
<feature type="transmembrane region" description="Helical" evidence="2">
    <location>
        <begin position="150"/>
        <end position="168"/>
    </location>
</feature>
<dbReference type="RefSeq" id="WP_105869247.1">
    <property type="nucleotide sequence ID" value="NZ_PVLV01000195.1"/>
</dbReference>
<dbReference type="Pfam" id="PF01757">
    <property type="entry name" value="Acyl_transf_3"/>
    <property type="match status" value="1"/>
</dbReference>
<organism evidence="4 5">
    <name type="scientific">Streptomyces solincola</name>
    <dbReference type="NCBI Taxonomy" id="2100817"/>
    <lineage>
        <taxon>Bacteria</taxon>
        <taxon>Bacillati</taxon>
        <taxon>Actinomycetota</taxon>
        <taxon>Actinomycetes</taxon>
        <taxon>Kitasatosporales</taxon>
        <taxon>Streptomycetaceae</taxon>
        <taxon>Streptomyces</taxon>
    </lineage>
</organism>
<feature type="compositionally biased region" description="Low complexity" evidence="1">
    <location>
        <begin position="385"/>
        <end position="400"/>
    </location>
</feature>
<evidence type="ECO:0000313" key="5">
    <source>
        <dbReference type="Proteomes" id="UP000239322"/>
    </source>
</evidence>
<dbReference type="AlphaFoldDB" id="A0A2S9PVX4"/>
<evidence type="ECO:0000256" key="2">
    <source>
        <dbReference type="SAM" id="Phobius"/>
    </source>
</evidence>
<comment type="caution">
    <text evidence="4">The sequence shown here is derived from an EMBL/GenBank/DDBJ whole genome shotgun (WGS) entry which is preliminary data.</text>
</comment>
<keyword evidence="2" id="KW-1133">Transmembrane helix</keyword>
<dbReference type="InterPro" id="IPR052734">
    <property type="entry name" value="Nod_factor_acetyltransferase"/>
</dbReference>
<dbReference type="InterPro" id="IPR002656">
    <property type="entry name" value="Acyl_transf_3_dom"/>
</dbReference>
<evidence type="ECO:0000259" key="3">
    <source>
        <dbReference type="Pfam" id="PF01757"/>
    </source>
</evidence>
<dbReference type="PANTHER" id="PTHR37312">
    <property type="entry name" value="MEMBRANE-BOUND ACYLTRANSFERASE YKRP-RELATED"/>
    <property type="match status" value="1"/>
</dbReference>
<feature type="transmembrane region" description="Helical" evidence="2">
    <location>
        <begin position="342"/>
        <end position="360"/>
    </location>
</feature>
<feature type="compositionally biased region" description="Basic and acidic residues" evidence="1">
    <location>
        <begin position="401"/>
        <end position="418"/>
    </location>
</feature>
<dbReference type="EMBL" id="PVLV01000195">
    <property type="protein sequence ID" value="PRH78576.1"/>
    <property type="molecule type" value="Genomic_DNA"/>
</dbReference>
<dbReference type="Proteomes" id="UP000239322">
    <property type="component" value="Unassembled WGS sequence"/>
</dbReference>
<evidence type="ECO:0000313" key="4">
    <source>
        <dbReference type="EMBL" id="PRH78576.1"/>
    </source>
</evidence>
<feature type="region of interest" description="Disordered" evidence="1">
    <location>
        <begin position="1"/>
        <end position="48"/>
    </location>
</feature>
<feature type="domain" description="Acyltransferase 3" evidence="3">
    <location>
        <begin position="55"/>
        <end position="357"/>
    </location>
</feature>
<feature type="transmembrane region" description="Helical" evidence="2">
    <location>
        <begin position="56"/>
        <end position="74"/>
    </location>
</feature>
<proteinExistence type="predicted"/>
<accession>A0A2S9PVX4</accession>
<evidence type="ECO:0000256" key="1">
    <source>
        <dbReference type="SAM" id="MobiDB-lite"/>
    </source>
</evidence>
<dbReference type="GO" id="GO:0016747">
    <property type="term" value="F:acyltransferase activity, transferring groups other than amino-acyl groups"/>
    <property type="evidence" value="ECO:0007669"/>
    <property type="project" value="InterPro"/>
</dbReference>
<feature type="transmembrane region" description="Helical" evidence="2">
    <location>
        <begin position="233"/>
        <end position="252"/>
    </location>
</feature>
<sequence>MFQAPHGNPKTPLPPVEDPASAAANPPPHGVDRAARPGGGDAAGSAGPARKARDPFFDNAKYLAIVLVAIAHSWELVMDGSRTTRAVYMVVYTFHMPAFILVSGYFSRSFAGRPDQVKRLLTGLVVPYLVFETAYTLFASWATGDWDRSLSLTDPFYLTWFLVALFLWRLSVPLWRSLKYPLAVSVAVAVTASLSPATGSDLDLMRVLQFLPFFVLGLLMKPEHFDLVRRREARIAAVPVLLATLLFAYWIAPGMKLSWFYRASPVEDMGMAWWTAPVMLVLLTGCALVLTAAFLALVPQRRTWFTALGAGTITGYLLHGFGVKALDYWHVVDRQDWLASPAGRVVLTVAAATVVTLACTSPVRRALRWVTEPRMDWAFKEDPAEAAAARRQTAPAAPQPGRERQEGHEGHEGRDEAAVSRTLQLSRAGGGRD</sequence>
<keyword evidence="2" id="KW-0472">Membrane</keyword>
<name>A0A2S9PVX4_9ACTN</name>
<feature type="transmembrane region" description="Helical" evidence="2">
    <location>
        <begin position="304"/>
        <end position="322"/>
    </location>
</feature>
<gene>
    <name evidence="4" type="ORF">C6N75_14145</name>
</gene>
<reference evidence="4 5" key="1">
    <citation type="submission" date="2018-03" db="EMBL/GenBank/DDBJ databases">
        <title>Novel Streptomyces sp. from soil.</title>
        <authorList>
            <person name="Tan G.Y.A."/>
            <person name="Lee Z.Y."/>
        </authorList>
    </citation>
    <scope>NUCLEOTIDE SEQUENCE [LARGE SCALE GENOMIC DNA]</scope>
    <source>
        <strain evidence="4 5">ST5x</strain>
    </source>
</reference>
<feature type="region of interest" description="Disordered" evidence="1">
    <location>
        <begin position="382"/>
        <end position="433"/>
    </location>
</feature>
<keyword evidence="5" id="KW-1185">Reference proteome</keyword>
<keyword evidence="2" id="KW-0812">Transmembrane</keyword>
<protein>
    <recommendedName>
        <fullName evidence="3">Acyltransferase 3 domain-containing protein</fullName>
    </recommendedName>
</protein>
<feature type="transmembrane region" description="Helical" evidence="2">
    <location>
        <begin position="86"/>
        <end position="107"/>
    </location>
</feature>
<feature type="transmembrane region" description="Helical" evidence="2">
    <location>
        <begin position="119"/>
        <end position="138"/>
    </location>
</feature>
<dbReference type="OrthoDB" id="6623990at2"/>